<sequence length="342" mass="39157">MNRTLLLVFTYLSIGLLVNAWLPVGDDFRYEDDHSAPIIPKRTFAHDHVFHYVFSHELNFSQTLHFSGIPELKISDEFEFNIISSSDVNSDDAVRILHIKYLHSGALIYNTFNNDWGDEERTDPSPIKQGKPFTMQIRVALEAFEISVNGIHVHTYKHRLPPNITCFIRILGGVTLTRARVAGQQFEVPYKVMLPNSGLELVDHVNFVATASKGEFTINFLNVSENIVMQFNMRIGDKGIDYNIFKHGKLYSSQRGKGVFIAEGREFELNFMILPDRSGVAVHIDGVFYQTFKHDMQAASSKDEFYYFQVTGNVDFRALEVCPHEYVKGWKKSIQHAAKKIK</sequence>
<dbReference type="Pfam" id="PF00337">
    <property type="entry name" value="Gal-bind_lectin"/>
    <property type="match status" value="2"/>
</dbReference>
<dbReference type="PANTHER" id="PTHR11346:SF176">
    <property type="entry name" value="32 KDA BETA-GALACTOSIDE-BINDING LECTIN LEC-3"/>
    <property type="match status" value="1"/>
</dbReference>
<feature type="domain" description="Galectin" evidence="4">
    <location>
        <begin position="191"/>
        <end position="325"/>
    </location>
</feature>
<evidence type="ECO:0000259" key="4">
    <source>
        <dbReference type="PROSITE" id="PS51304"/>
    </source>
</evidence>
<feature type="signal peptide" evidence="3">
    <location>
        <begin position="1"/>
        <end position="20"/>
    </location>
</feature>
<dbReference type="PANTHER" id="PTHR11346">
    <property type="entry name" value="GALECTIN"/>
    <property type="match status" value="1"/>
</dbReference>
<feature type="domain" description="Galectin" evidence="4">
    <location>
        <begin position="50"/>
        <end position="182"/>
    </location>
</feature>
<dbReference type="Proteomes" id="UP000492821">
    <property type="component" value="Unassembled WGS sequence"/>
</dbReference>
<dbReference type="InterPro" id="IPR044156">
    <property type="entry name" value="Galectin-like"/>
</dbReference>
<organism evidence="5 6">
    <name type="scientific">Panagrellus redivivus</name>
    <name type="common">Microworm</name>
    <dbReference type="NCBI Taxonomy" id="6233"/>
    <lineage>
        <taxon>Eukaryota</taxon>
        <taxon>Metazoa</taxon>
        <taxon>Ecdysozoa</taxon>
        <taxon>Nematoda</taxon>
        <taxon>Chromadorea</taxon>
        <taxon>Rhabditida</taxon>
        <taxon>Tylenchina</taxon>
        <taxon>Panagrolaimomorpha</taxon>
        <taxon>Panagrolaimoidea</taxon>
        <taxon>Panagrolaimidae</taxon>
        <taxon>Panagrellus</taxon>
    </lineage>
</organism>
<dbReference type="InterPro" id="IPR013320">
    <property type="entry name" value="ConA-like_dom_sf"/>
</dbReference>
<dbReference type="InterPro" id="IPR001079">
    <property type="entry name" value="Galectin_CRD"/>
</dbReference>
<evidence type="ECO:0000256" key="2">
    <source>
        <dbReference type="RuleBase" id="RU102079"/>
    </source>
</evidence>
<evidence type="ECO:0000313" key="6">
    <source>
        <dbReference type="WBParaSite" id="Pan_g4205.t1"/>
    </source>
</evidence>
<name>A0A7E4ZYU4_PANRE</name>
<keyword evidence="1 2" id="KW-0430">Lectin</keyword>
<dbReference type="Gene3D" id="2.60.120.200">
    <property type="match status" value="2"/>
</dbReference>
<feature type="chain" id="PRO_5028806042" description="Galectin" evidence="3">
    <location>
        <begin position="21"/>
        <end position="342"/>
    </location>
</feature>
<dbReference type="PROSITE" id="PS51304">
    <property type="entry name" value="GALECTIN"/>
    <property type="match status" value="2"/>
</dbReference>
<keyword evidence="5" id="KW-1185">Reference proteome</keyword>
<dbReference type="AlphaFoldDB" id="A0A7E4ZYU4"/>
<dbReference type="SMART" id="SM00276">
    <property type="entry name" value="GLECT"/>
    <property type="match status" value="2"/>
</dbReference>
<dbReference type="WBParaSite" id="Pan_g4205.t1">
    <property type="protein sequence ID" value="Pan_g4205.t1"/>
    <property type="gene ID" value="Pan_g4205"/>
</dbReference>
<dbReference type="SMART" id="SM00908">
    <property type="entry name" value="Gal-bind_lectin"/>
    <property type="match status" value="2"/>
</dbReference>
<proteinExistence type="predicted"/>
<evidence type="ECO:0000313" key="5">
    <source>
        <dbReference type="Proteomes" id="UP000492821"/>
    </source>
</evidence>
<dbReference type="GO" id="GO:0030246">
    <property type="term" value="F:carbohydrate binding"/>
    <property type="evidence" value="ECO:0007669"/>
    <property type="project" value="UniProtKB-UniRule"/>
</dbReference>
<dbReference type="SUPFAM" id="SSF49899">
    <property type="entry name" value="Concanavalin A-like lectins/glucanases"/>
    <property type="match status" value="2"/>
</dbReference>
<evidence type="ECO:0000256" key="1">
    <source>
        <dbReference type="ARBA" id="ARBA00022734"/>
    </source>
</evidence>
<accession>A0A7E4ZYU4</accession>
<dbReference type="CDD" id="cd00070">
    <property type="entry name" value="GLECT"/>
    <property type="match status" value="1"/>
</dbReference>
<protein>
    <recommendedName>
        <fullName evidence="2">Galectin</fullName>
    </recommendedName>
</protein>
<reference evidence="6" key="2">
    <citation type="submission" date="2020-10" db="UniProtKB">
        <authorList>
            <consortium name="WormBaseParasite"/>
        </authorList>
    </citation>
    <scope>IDENTIFICATION</scope>
</reference>
<keyword evidence="3" id="KW-0732">Signal</keyword>
<reference evidence="5" key="1">
    <citation type="journal article" date="2013" name="Genetics">
        <title>The draft genome and transcriptome of Panagrellus redivivus are shaped by the harsh demands of a free-living lifestyle.</title>
        <authorList>
            <person name="Srinivasan J."/>
            <person name="Dillman A.R."/>
            <person name="Macchietto M.G."/>
            <person name="Heikkinen L."/>
            <person name="Lakso M."/>
            <person name="Fracchia K.M."/>
            <person name="Antoshechkin I."/>
            <person name="Mortazavi A."/>
            <person name="Wong G."/>
            <person name="Sternberg P.W."/>
        </authorList>
    </citation>
    <scope>NUCLEOTIDE SEQUENCE [LARGE SCALE GENOMIC DNA]</scope>
    <source>
        <strain evidence="5">MT8872</strain>
    </source>
</reference>
<evidence type="ECO:0000256" key="3">
    <source>
        <dbReference type="SAM" id="SignalP"/>
    </source>
</evidence>